<dbReference type="GO" id="GO:0003735">
    <property type="term" value="F:structural constituent of ribosome"/>
    <property type="evidence" value="ECO:0007669"/>
    <property type="project" value="UniProtKB-UniRule"/>
</dbReference>
<dbReference type="PANTHER" id="PTHR48277">
    <property type="entry name" value="MITOCHONDRIAL RIBOSOMAL PROTEIN S5"/>
    <property type="match status" value="1"/>
</dbReference>
<comment type="caution">
    <text evidence="11">The sequence shown here is derived from an EMBL/GenBank/DDBJ whole genome shotgun (WGS) entry which is preliminary data.</text>
</comment>
<name>A0A532V434_UNCT6</name>
<keyword evidence="5 8" id="KW-0687">Ribonucleoprotein</keyword>
<dbReference type="FunFam" id="3.30.230.10:FF:000002">
    <property type="entry name" value="30S ribosomal protein S5"/>
    <property type="match status" value="1"/>
</dbReference>
<evidence type="ECO:0000256" key="4">
    <source>
        <dbReference type="ARBA" id="ARBA00022980"/>
    </source>
</evidence>
<dbReference type="Pfam" id="PF00333">
    <property type="entry name" value="Ribosomal_S5"/>
    <property type="match status" value="1"/>
</dbReference>
<keyword evidence="4 8" id="KW-0689">Ribosomal protein</keyword>
<dbReference type="GO" id="GO:0015935">
    <property type="term" value="C:small ribosomal subunit"/>
    <property type="evidence" value="ECO:0007669"/>
    <property type="project" value="InterPro"/>
</dbReference>
<keyword evidence="2" id="KW-0699">rRNA-binding</keyword>
<dbReference type="Gene3D" id="3.30.230.10">
    <property type="match status" value="1"/>
</dbReference>
<gene>
    <name evidence="11" type="ORF">CEE36_07935</name>
</gene>
<proteinExistence type="inferred from homology"/>
<evidence type="ECO:0000256" key="6">
    <source>
        <dbReference type="ARBA" id="ARBA00035255"/>
    </source>
</evidence>
<evidence type="ECO:0000256" key="5">
    <source>
        <dbReference type="ARBA" id="ARBA00023274"/>
    </source>
</evidence>
<keyword evidence="3" id="KW-0694">RNA-binding</keyword>
<dbReference type="PANTHER" id="PTHR48277:SF1">
    <property type="entry name" value="MITOCHONDRIAL RIBOSOMAL PROTEIN S5"/>
    <property type="match status" value="1"/>
</dbReference>
<reference evidence="11 12" key="1">
    <citation type="submission" date="2017-06" db="EMBL/GenBank/DDBJ databases">
        <title>Novel microbial phyla capable of carbon fixation and sulfur reduction in deep-sea sediments.</title>
        <authorList>
            <person name="Huang J."/>
            <person name="Baker B."/>
            <person name="Wang Y."/>
        </authorList>
    </citation>
    <scope>NUCLEOTIDE SEQUENCE [LARGE SCALE GENOMIC DNA]</scope>
    <source>
        <strain evidence="11">B3_TA06</strain>
    </source>
</reference>
<dbReference type="AlphaFoldDB" id="A0A532V434"/>
<evidence type="ECO:0000256" key="9">
    <source>
        <dbReference type="RuleBase" id="RU003823"/>
    </source>
</evidence>
<evidence type="ECO:0000256" key="1">
    <source>
        <dbReference type="ARBA" id="ARBA00008945"/>
    </source>
</evidence>
<dbReference type="NCBIfam" id="TIGR01021">
    <property type="entry name" value="rpsE_bact"/>
    <property type="match status" value="1"/>
</dbReference>
<dbReference type="EMBL" id="NJBO01000012">
    <property type="protein sequence ID" value="TKJ41974.1"/>
    <property type="molecule type" value="Genomic_DNA"/>
</dbReference>
<dbReference type="InterPro" id="IPR005712">
    <property type="entry name" value="Ribosomal_uS5_bac-type"/>
</dbReference>
<dbReference type="InterPro" id="IPR005324">
    <property type="entry name" value="Ribosomal_uS5_C"/>
</dbReference>
<dbReference type="Gene3D" id="3.30.160.20">
    <property type="match status" value="1"/>
</dbReference>
<dbReference type="InterPro" id="IPR000851">
    <property type="entry name" value="Ribosomal_uS5"/>
</dbReference>
<dbReference type="SUPFAM" id="SSF54211">
    <property type="entry name" value="Ribosomal protein S5 domain 2-like"/>
    <property type="match status" value="1"/>
</dbReference>
<dbReference type="GO" id="GO:0005737">
    <property type="term" value="C:cytoplasm"/>
    <property type="evidence" value="ECO:0007669"/>
    <property type="project" value="UniProtKB-ARBA"/>
</dbReference>
<accession>A0A532V434</accession>
<evidence type="ECO:0000256" key="2">
    <source>
        <dbReference type="ARBA" id="ARBA00022730"/>
    </source>
</evidence>
<evidence type="ECO:0000313" key="11">
    <source>
        <dbReference type="EMBL" id="TKJ41974.1"/>
    </source>
</evidence>
<evidence type="ECO:0000313" key="12">
    <source>
        <dbReference type="Proteomes" id="UP000317778"/>
    </source>
</evidence>
<protein>
    <recommendedName>
        <fullName evidence="6">Small ribosomal subunit protein uS5</fullName>
    </recommendedName>
    <alternativeName>
        <fullName evidence="7">30S ribosomal protein S5</fullName>
    </alternativeName>
</protein>
<dbReference type="InterPro" id="IPR013810">
    <property type="entry name" value="Ribosomal_uS5_N"/>
</dbReference>
<dbReference type="InterPro" id="IPR020568">
    <property type="entry name" value="Ribosomal_Su5_D2-typ_SF"/>
</dbReference>
<evidence type="ECO:0000256" key="8">
    <source>
        <dbReference type="PROSITE-ProRule" id="PRU00268"/>
    </source>
</evidence>
<organism evidence="11 12">
    <name type="scientific">candidate division TA06 bacterium B3_TA06</name>
    <dbReference type="NCBI Taxonomy" id="2012487"/>
    <lineage>
        <taxon>Bacteria</taxon>
        <taxon>Bacteria division TA06</taxon>
    </lineage>
</organism>
<evidence type="ECO:0000259" key="10">
    <source>
        <dbReference type="PROSITE" id="PS50881"/>
    </source>
</evidence>
<evidence type="ECO:0000256" key="7">
    <source>
        <dbReference type="ARBA" id="ARBA00035519"/>
    </source>
</evidence>
<dbReference type="InterPro" id="IPR014721">
    <property type="entry name" value="Ribsml_uS5_D2-typ_fold_subgr"/>
</dbReference>
<feature type="domain" description="S5 DRBM" evidence="10">
    <location>
        <begin position="15"/>
        <end position="78"/>
    </location>
</feature>
<dbReference type="Proteomes" id="UP000317778">
    <property type="component" value="Unassembled WGS sequence"/>
</dbReference>
<dbReference type="PROSITE" id="PS50881">
    <property type="entry name" value="S5_DSRBD"/>
    <property type="match status" value="1"/>
</dbReference>
<dbReference type="Pfam" id="PF03719">
    <property type="entry name" value="Ribosomal_S5_C"/>
    <property type="match status" value="1"/>
</dbReference>
<sequence length="176" mass="18721">MFRDRSKMMTPQDDLLDQVIEIKRVTKVVKGGKNFKLSATVVVGDGAGHVGVGHGKAGEVAIAVAKGREQARKSMTNVSFGRTLAHQAGARFSASKVILKPASAGTGLVATLPVKAVLQMCGFKDALTKSLGAHTPYNLAMATIQALKGVRSLEETARLRNKPISYFTERRDASKG</sequence>
<comment type="similarity">
    <text evidence="1 9">Belongs to the universal ribosomal protein uS5 family.</text>
</comment>
<evidence type="ECO:0000256" key="3">
    <source>
        <dbReference type="ARBA" id="ARBA00022884"/>
    </source>
</evidence>
<dbReference type="GO" id="GO:0019843">
    <property type="term" value="F:rRNA binding"/>
    <property type="evidence" value="ECO:0007669"/>
    <property type="project" value="UniProtKB-KW"/>
</dbReference>
<dbReference type="SUPFAM" id="SSF54768">
    <property type="entry name" value="dsRNA-binding domain-like"/>
    <property type="match status" value="1"/>
</dbReference>
<dbReference type="GO" id="GO:0006412">
    <property type="term" value="P:translation"/>
    <property type="evidence" value="ECO:0007669"/>
    <property type="project" value="InterPro"/>
</dbReference>